<accession>A0AAJ5BZZ4</accession>
<evidence type="ECO:0000313" key="2">
    <source>
        <dbReference type="Proteomes" id="UP000215355"/>
    </source>
</evidence>
<dbReference type="RefSeq" id="WP_093095814.1">
    <property type="nucleotide sequence ID" value="NZ_FNGK01000001.1"/>
</dbReference>
<proteinExistence type="predicted"/>
<dbReference type="Proteomes" id="UP000215355">
    <property type="component" value="Chromosome 1"/>
</dbReference>
<protein>
    <recommendedName>
        <fullName evidence="3">DUF2971 domain-containing protein</fullName>
    </recommendedName>
</protein>
<gene>
    <name evidence="1" type="ORF">SAMEA4412673_01758</name>
</gene>
<organism evidence="1 2">
    <name type="scientific">Sphingobacterium mizutaii</name>
    <dbReference type="NCBI Taxonomy" id="1010"/>
    <lineage>
        <taxon>Bacteria</taxon>
        <taxon>Pseudomonadati</taxon>
        <taxon>Bacteroidota</taxon>
        <taxon>Sphingobacteriia</taxon>
        <taxon>Sphingobacteriales</taxon>
        <taxon>Sphingobacteriaceae</taxon>
        <taxon>Sphingobacterium</taxon>
    </lineage>
</organism>
<dbReference type="AlphaFoldDB" id="A0AAJ5BZZ4"/>
<evidence type="ECO:0008006" key="3">
    <source>
        <dbReference type="Google" id="ProtNLM"/>
    </source>
</evidence>
<reference evidence="1 2" key="1">
    <citation type="submission" date="2017-06" db="EMBL/GenBank/DDBJ databases">
        <authorList>
            <consortium name="Pathogen Informatics"/>
        </authorList>
    </citation>
    <scope>NUCLEOTIDE SEQUENCE [LARGE SCALE GENOMIC DNA]</scope>
    <source>
        <strain evidence="1 2">NCTC12149</strain>
    </source>
</reference>
<sequence>MKEETNKLKEYKNKSVEPYYFTISSNKHYIYRYFKSCDRLQQFLENGIFMSSACSFSDGLECIDKETIKKVKHLHNYQELWPENNPDYTSDELAKIKDNSYKKLKDLSLNIGEEQKKYFISCWYLPDSEHENELMWKSYGTSEEFGYLVKIKLEYFLDHLISSSYLNEKLGTIIYGIVRYYDFNKSEKIQPLKYKAFRKHNSYSDERELRLVIKNESSFEREAFYIRMNRDFYNDIIIYLDPKASYEKYVEIRQQILLKYKKDLYQSELSVAYNLRNYSKS</sequence>
<dbReference type="KEGG" id="smiz:4412673_01758"/>
<dbReference type="EMBL" id="LT906468">
    <property type="protein sequence ID" value="SNV49345.1"/>
    <property type="molecule type" value="Genomic_DNA"/>
</dbReference>
<name>A0AAJ5BZZ4_9SPHI</name>
<evidence type="ECO:0000313" key="1">
    <source>
        <dbReference type="EMBL" id="SNV49345.1"/>
    </source>
</evidence>